<evidence type="ECO:0000256" key="1">
    <source>
        <dbReference type="ARBA" id="ARBA00022723"/>
    </source>
</evidence>
<keyword evidence="1" id="KW-0479">Metal-binding</keyword>
<name>A0A6C0JA17_9ZZZZ</name>
<dbReference type="SMART" id="SM00744">
    <property type="entry name" value="RINGv"/>
    <property type="match status" value="1"/>
</dbReference>
<sequence>MDLFFKRNECIGLNNPLFFDAECKFCYDTQTPGNKLYSFCDCKGSILWTHLNCHNQWIKQLKKNKKIYDKCEICNTNYKKLTTPQNKTLHTLSVQLCHRKS</sequence>
<reference evidence="5" key="1">
    <citation type="journal article" date="2020" name="Nature">
        <title>Giant virus diversity and host interactions through global metagenomics.</title>
        <authorList>
            <person name="Schulz F."/>
            <person name="Roux S."/>
            <person name="Paez-Espino D."/>
            <person name="Jungbluth S."/>
            <person name="Walsh D.A."/>
            <person name="Denef V.J."/>
            <person name="McMahon K.D."/>
            <person name="Konstantinidis K.T."/>
            <person name="Eloe-Fadrosh E.A."/>
            <person name="Kyrpides N.C."/>
            <person name="Woyke T."/>
        </authorList>
    </citation>
    <scope>NUCLEOTIDE SEQUENCE</scope>
    <source>
        <strain evidence="5">GVMAG-M-3300025874-2</strain>
    </source>
</reference>
<dbReference type="InterPro" id="IPR013083">
    <property type="entry name" value="Znf_RING/FYVE/PHD"/>
</dbReference>
<evidence type="ECO:0000256" key="2">
    <source>
        <dbReference type="ARBA" id="ARBA00022771"/>
    </source>
</evidence>
<keyword evidence="3" id="KW-0862">Zinc</keyword>
<dbReference type="Pfam" id="PF12906">
    <property type="entry name" value="RINGv"/>
    <property type="match status" value="1"/>
</dbReference>
<dbReference type="EMBL" id="MN740346">
    <property type="protein sequence ID" value="QHU01641.1"/>
    <property type="molecule type" value="Genomic_DNA"/>
</dbReference>
<dbReference type="GO" id="GO:0008270">
    <property type="term" value="F:zinc ion binding"/>
    <property type="evidence" value="ECO:0007669"/>
    <property type="project" value="UniProtKB-KW"/>
</dbReference>
<feature type="domain" description="RING-CH-type" evidence="4">
    <location>
        <begin position="15"/>
        <end position="81"/>
    </location>
</feature>
<keyword evidence="2" id="KW-0863">Zinc-finger</keyword>
<organism evidence="5">
    <name type="scientific">viral metagenome</name>
    <dbReference type="NCBI Taxonomy" id="1070528"/>
    <lineage>
        <taxon>unclassified sequences</taxon>
        <taxon>metagenomes</taxon>
        <taxon>organismal metagenomes</taxon>
    </lineage>
</organism>
<dbReference type="AlphaFoldDB" id="A0A6C0JA17"/>
<proteinExistence type="predicted"/>
<dbReference type="InterPro" id="IPR011016">
    <property type="entry name" value="Znf_RING-CH"/>
</dbReference>
<dbReference type="PROSITE" id="PS51292">
    <property type="entry name" value="ZF_RING_CH"/>
    <property type="match status" value="1"/>
</dbReference>
<dbReference type="SUPFAM" id="SSF57850">
    <property type="entry name" value="RING/U-box"/>
    <property type="match status" value="1"/>
</dbReference>
<evidence type="ECO:0000259" key="4">
    <source>
        <dbReference type="PROSITE" id="PS51292"/>
    </source>
</evidence>
<accession>A0A6C0JA17</accession>
<evidence type="ECO:0000313" key="5">
    <source>
        <dbReference type="EMBL" id="QHU01641.1"/>
    </source>
</evidence>
<evidence type="ECO:0000256" key="3">
    <source>
        <dbReference type="ARBA" id="ARBA00022833"/>
    </source>
</evidence>
<dbReference type="Gene3D" id="3.30.40.10">
    <property type="entry name" value="Zinc/RING finger domain, C3HC4 (zinc finger)"/>
    <property type="match status" value="1"/>
</dbReference>
<protein>
    <recommendedName>
        <fullName evidence="4">RING-CH-type domain-containing protein</fullName>
    </recommendedName>
</protein>